<dbReference type="GO" id="GO:0005524">
    <property type="term" value="F:ATP binding"/>
    <property type="evidence" value="ECO:0007669"/>
    <property type="project" value="UniProtKB-UniRule"/>
</dbReference>
<dbReference type="Pfam" id="PF07714">
    <property type="entry name" value="PK_Tyr_Ser-Thr"/>
    <property type="match status" value="2"/>
</dbReference>
<evidence type="ECO:0000259" key="2">
    <source>
        <dbReference type="PROSITE" id="PS50011"/>
    </source>
</evidence>
<keyword evidence="1" id="KW-0547">Nucleotide-binding</keyword>
<evidence type="ECO:0000256" key="1">
    <source>
        <dbReference type="PROSITE-ProRule" id="PRU10141"/>
    </source>
</evidence>
<dbReference type="Proteomes" id="UP000325081">
    <property type="component" value="Unassembled WGS sequence"/>
</dbReference>
<dbReference type="AlphaFoldDB" id="A0A5A7PS05"/>
<feature type="domain" description="Protein kinase" evidence="2">
    <location>
        <begin position="517"/>
        <end position="794"/>
    </location>
</feature>
<dbReference type="InterPro" id="IPR017441">
    <property type="entry name" value="Protein_kinase_ATP_BS"/>
</dbReference>
<dbReference type="InterPro" id="IPR011009">
    <property type="entry name" value="Kinase-like_dom_sf"/>
</dbReference>
<feature type="non-terminal residue" evidence="3">
    <location>
        <position position="901"/>
    </location>
</feature>
<keyword evidence="4" id="KW-1185">Reference proteome</keyword>
<dbReference type="PROSITE" id="PS50011">
    <property type="entry name" value="PROTEIN_KINASE_DOM"/>
    <property type="match status" value="2"/>
</dbReference>
<name>A0A5A7PS05_STRAF</name>
<dbReference type="OrthoDB" id="907176at2759"/>
<keyword evidence="3" id="KW-0418">Kinase</keyword>
<accession>A0A5A7PS05</accession>
<gene>
    <name evidence="3" type="ORF">STAS_11326</name>
</gene>
<dbReference type="PANTHER" id="PTHR48010">
    <property type="entry name" value="OS05G0588300 PROTEIN"/>
    <property type="match status" value="1"/>
</dbReference>
<keyword evidence="3" id="KW-0808">Transferase</keyword>
<protein>
    <submittedName>
        <fullName evidence="3">Leucine-rich repeat protein kinase family protein</fullName>
    </submittedName>
</protein>
<feature type="binding site" evidence="1">
    <location>
        <position position="545"/>
    </location>
    <ligand>
        <name>ATP</name>
        <dbReference type="ChEBI" id="CHEBI:30616"/>
    </ligand>
</feature>
<dbReference type="EMBL" id="BKCP01004960">
    <property type="protein sequence ID" value="GER35067.1"/>
    <property type="molecule type" value="Genomic_DNA"/>
</dbReference>
<comment type="caution">
    <text evidence="3">The sequence shown here is derived from an EMBL/GenBank/DDBJ whole genome shotgun (WGS) entry which is preliminary data.</text>
</comment>
<dbReference type="InterPro" id="IPR001245">
    <property type="entry name" value="Ser-Thr/Tyr_kinase_cat_dom"/>
</dbReference>
<dbReference type="Gene3D" id="3.30.200.20">
    <property type="entry name" value="Phosphorylase Kinase, domain 1"/>
    <property type="match status" value="2"/>
</dbReference>
<dbReference type="PROSITE" id="PS00107">
    <property type="entry name" value="PROTEIN_KINASE_ATP"/>
    <property type="match status" value="2"/>
</dbReference>
<keyword evidence="1" id="KW-0067">ATP-binding</keyword>
<feature type="binding site" evidence="1">
    <location>
        <position position="246"/>
    </location>
    <ligand>
        <name>ATP</name>
        <dbReference type="ChEBI" id="CHEBI:30616"/>
    </ligand>
</feature>
<dbReference type="InterPro" id="IPR000719">
    <property type="entry name" value="Prot_kinase_dom"/>
</dbReference>
<dbReference type="GO" id="GO:0004672">
    <property type="term" value="F:protein kinase activity"/>
    <property type="evidence" value="ECO:0007669"/>
    <property type="project" value="InterPro"/>
</dbReference>
<evidence type="ECO:0000313" key="4">
    <source>
        <dbReference type="Proteomes" id="UP000325081"/>
    </source>
</evidence>
<dbReference type="FunFam" id="1.10.510.10:FF:000095">
    <property type="entry name" value="protein STRUBBELIG-RECEPTOR FAMILY 8"/>
    <property type="match status" value="1"/>
</dbReference>
<organism evidence="3 4">
    <name type="scientific">Striga asiatica</name>
    <name type="common">Asiatic witchweed</name>
    <name type="synonym">Buchnera asiatica</name>
    <dbReference type="NCBI Taxonomy" id="4170"/>
    <lineage>
        <taxon>Eukaryota</taxon>
        <taxon>Viridiplantae</taxon>
        <taxon>Streptophyta</taxon>
        <taxon>Embryophyta</taxon>
        <taxon>Tracheophyta</taxon>
        <taxon>Spermatophyta</taxon>
        <taxon>Magnoliopsida</taxon>
        <taxon>eudicotyledons</taxon>
        <taxon>Gunneridae</taxon>
        <taxon>Pentapetalae</taxon>
        <taxon>asterids</taxon>
        <taxon>lamiids</taxon>
        <taxon>Lamiales</taxon>
        <taxon>Orobanchaceae</taxon>
        <taxon>Buchnereae</taxon>
        <taxon>Striga</taxon>
    </lineage>
</organism>
<dbReference type="CDD" id="cd00298">
    <property type="entry name" value="ACD_sHsps_p23-like"/>
    <property type="match status" value="1"/>
</dbReference>
<dbReference type="InterPro" id="IPR050994">
    <property type="entry name" value="At_inactive_RLKs"/>
</dbReference>
<proteinExistence type="predicted"/>
<dbReference type="SUPFAM" id="SSF56112">
    <property type="entry name" value="Protein kinase-like (PK-like)"/>
    <property type="match status" value="2"/>
</dbReference>
<reference evidence="4" key="1">
    <citation type="journal article" date="2019" name="Curr. Biol.">
        <title>Genome Sequence of Striga asiatica Provides Insight into the Evolution of Plant Parasitism.</title>
        <authorList>
            <person name="Yoshida S."/>
            <person name="Kim S."/>
            <person name="Wafula E.K."/>
            <person name="Tanskanen J."/>
            <person name="Kim Y.M."/>
            <person name="Honaas L."/>
            <person name="Yang Z."/>
            <person name="Spallek T."/>
            <person name="Conn C.E."/>
            <person name="Ichihashi Y."/>
            <person name="Cheong K."/>
            <person name="Cui S."/>
            <person name="Der J.P."/>
            <person name="Gundlach H."/>
            <person name="Jiao Y."/>
            <person name="Hori C."/>
            <person name="Ishida J.K."/>
            <person name="Kasahara H."/>
            <person name="Kiba T."/>
            <person name="Kim M.S."/>
            <person name="Koo N."/>
            <person name="Laohavisit A."/>
            <person name="Lee Y.H."/>
            <person name="Lumba S."/>
            <person name="McCourt P."/>
            <person name="Mortimer J.C."/>
            <person name="Mutuku J.M."/>
            <person name="Nomura T."/>
            <person name="Sasaki-Sekimoto Y."/>
            <person name="Seto Y."/>
            <person name="Wang Y."/>
            <person name="Wakatake T."/>
            <person name="Sakakibara H."/>
            <person name="Demura T."/>
            <person name="Yamaguchi S."/>
            <person name="Yoneyama K."/>
            <person name="Manabe R.I."/>
            <person name="Nelson D.C."/>
            <person name="Schulman A.H."/>
            <person name="Timko M.P."/>
            <person name="dePamphilis C.W."/>
            <person name="Choi D."/>
            <person name="Shirasu K."/>
        </authorList>
    </citation>
    <scope>NUCLEOTIDE SEQUENCE [LARGE SCALE GENOMIC DNA]</scope>
    <source>
        <strain evidence="4">cv. UVA1</strain>
    </source>
</reference>
<sequence>MAVPKFSLSRLMQSGLRFSTPPRSAAPPASFRTFFGTFSDGKPIIWKPTTEGYHLKVILGPLSDDEVDVKIKGSQLIAQGKKEESIPGSCIASIMRFNVDLPMDAIEPDEFTAKMDGWFLNVFFPRKKAKMSAIYDNWERLVDAVLKKQQLWQLFHDHSRSPSVLSEASDFSSSFNSRLSLDALDLARLESLSTYQRTPKLVFVSDFSHSINFEHVQLASSECLGRGTFGSVYVATMDNGVGIVVKRLYPSVSQKEFSRQMAIIGGVRHANVVSLRAYYSSEDERLMLYDYYRWGSVYSLLHGRNGEPRANVDWESRLRIAIGAARGITEIHKHNGGKLFHGNIKSSNVFRNPDQFGCVSDLGPTSLIQTVFMPTAYYCAPEVKSSENVSQASDVYSFGILLLELLTRKPSVHVPGGPEAVDLVKMVASIRNRIRAANVFDADLLKQPTIKEQMVKALQIGMKCVEKSIKKRPRMSEVVKMLEEISSLNPISGAPVERKLVFFEDPNPAFDLEDMLRASSDVLGKGTFGTCYMARLETGNTIVVKRLKDVVDSFSFFQQHMDMIGRIGHKNVAEVRAYYYFERLLVYDHYAQKSLSVALHGKLGTDKTPLDWESRMKIAVDAARGIAHIHSKDGRKLVHGNIKSSNIFLNGQKHGIVSDVGLAKLVSPVRRSAMPTPGYCAPELRDTGNVSQSSDVYSFGVLLLELLTGKKTSQISLDESKTFSLVDWVISVVREEWIAEVFDLELKRHENDEESMVQTLQIALECASSVPERRPRMSEVVKMLEGISGMEPLYESGSGVHRLMEELQSWLIGSDFSPPMDLENVNLASAELLNRGNLGATYAVTMDNRVKIVVQKLKPMDISEDEFKCRIDINIISNVRHENVAGFPSFVLELINIYIYK</sequence>
<dbReference type="PANTHER" id="PTHR48010:SF1">
    <property type="entry name" value="PROTEIN KINASE DOMAIN-CONTAINING PROTEIN"/>
    <property type="match status" value="1"/>
</dbReference>
<dbReference type="Gene3D" id="1.10.510.10">
    <property type="entry name" value="Transferase(Phosphotransferase) domain 1"/>
    <property type="match status" value="2"/>
</dbReference>
<evidence type="ECO:0000313" key="3">
    <source>
        <dbReference type="EMBL" id="GER35067.1"/>
    </source>
</evidence>
<feature type="domain" description="Protein kinase" evidence="2">
    <location>
        <begin position="218"/>
        <end position="485"/>
    </location>
</feature>